<feature type="chain" id="PRO_5011907419" evidence="1">
    <location>
        <begin position="19"/>
        <end position="165"/>
    </location>
</feature>
<dbReference type="EMBL" id="GEZM01045608">
    <property type="protein sequence ID" value="JAV77723.1"/>
    <property type="molecule type" value="Transcribed_RNA"/>
</dbReference>
<dbReference type="EMBL" id="VVIM01000001">
    <property type="protein sequence ID" value="KAB0804982.1"/>
    <property type="molecule type" value="Genomic_DNA"/>
</dbReference>
<keyword evidence="1" id="KW-0732">Signal</keyword>
<dbReference type="EMBL" id="GEZM01045607">
    <property type="protein sequence ID" value="JAV77724.1"/>
    <property type="molecule type" value="Transcribed_RNA"/>
</dbReference>
<dbReference type="AlphaFoldDB" id="A0A1Y1LVY5"/>
<proteinExistence type="predicted"/>
<evidence type="ECO:0000313" key="2">
    <source>
        <dbReference type="EMBL" id="JAV77723.1"/>
    </source>
</evidence>
<dbReference type="Gene3D" id="1.10.238.20">
    <property type="entry name" value="Pheromone/general odorant binding protein domain"/>
    <property type="match status" value="1"/>
</dbReference>
<organism evidence="2">
    <name type="scientific">Photinus pyralis</name>
    <name type="common">Common eastern firefly</name>
    <name type="synonym">Lampyris pyralis</name>
    <dbReference type="NCBI Taxonomy" id="7054"/>
    <lineage>
        <taxon>Eukaryota</taxon>
        <taxon>Metazoa</taxon>
        <taxon>Ecdysozoa</taxon>
        <taxon>Arthropoda</taxon>
        <taxon>Hexapoda</taxon>
        <taxon>Insecta</taxon>
        <taxon>Pterygota</taxon>
        <taxon>Neoptera</taxon>
        <taxon>Endopterygota</taxon>
        <taxon>Coleoptera</taxon>
        <taxon>Polyphaga</taxon>
        <taxon>Elateriformia</taxon>
        <taxon>Elateroidea</taxon>
        <taxon>Lampyridae</taxon>
        <taxon>Lampyrinae</taxon>
        <taxon>Photinus</taxon>
    </lineage>
</organism>
<name>A0A1Y1LVY5_PHOPY</name>
<protein>
    <submittedName>
        <fullName evidence="2">Uncharacterized protein</fullName>
    </submittedName>
</protein>
<dbReference type="InterPro" id="IPR036728">
    <property type="entry name" value="PBP_GOBP_sf"/>
</dbReference>
<dbReference type="GO" id="GO:0005549">
    <property type="term" value="F:odorant binding"/>
    <property type="evidence" value="ECO:0007669"/>
    <property type="project" value="InterPro"/>
</dbReference>
<accession>A0A1Y1LVY5</accession>
<keyword evidence="5" id="KW-1185">Reference proteome</keyword>
<feature type="signal peptide" evidence="1">
    <location>
        <begin position="1"/>
        <end position="18"/>
    </location>
</feature>
<dbReference type="Proteomes" id="UP000327044">
    <property type="component" value="Unassembled WGS sequence"/>
</dbReference>
<reference evidence="2" key="1">
    <citation type="journal article" date="2016" name="Sci. Rep.">
        <title>Molecular characterization of firefly nuptial gifts: a multi-omics approach sheds light on postcopulatory sexual selection.</title>
        <authorList>
            <person name="Al-Wathiqui N."/>
            <person name="Fallon T.R."/>
            <person name="South A."/>
            <person name="Weng J.K."/>
            <person name="Lewis S.M."/>
        </authorList>
    </citation>
    <scope>NUCLEOTIDE SEQUENCE</scope>
</reference>
<evidence type="ECO:0000313" key="4">
    <source>
        <dbReference type="EMBL" id="KAB0804982.1"/>
    </source>
</evidence>
<evidence type="ECO:0000256" key="1">
    <source>
        <dbReference type="SAM" id="SignalP"/>
    </source>
</evidence>
<sequence>MKCAALILLLLGVQDVFSEISIQKMTLDPRTEYCIKEKDNIGNLSLKYAPLQIITGLSQYRLSVIGSYELMPSINPFFNEFLKCAWIEYNYLKKSGDVLFENIEKSLRLALIKEVGETGPGINLSKLQAKKIISQCTGISGITVGIKVVQIQNCIHKQIQYLNQL</sequence>
<reference evidence="3" key="3">
    <citation type="submission" date="2019-08" db="EMBL/GenBank/DDBJ databases">
        <authorList>
            <consortium name="Photinus pyralis genome working group"/>
            <person name="Fallon T.R."/>
            <person name="Sander Lower S.E."/>
            <person name="Weng J.-K."/>
        </authorList>
    </citation>
    <scope>NUCLEOTIDE SEQUENCE</scope>
    <source>
        <strain evidence="3">1611_PpyrPB1</strain>
        <tissue evidence="3">Whole body</tissue>
    </source>
</reference>
<gene>
    <name evidence="4" type="ORF">PPYR_01952</name>
    <name evidence="3" type="ORF">PPYR_15638</name>
</gene>
<dbReference type="InParanoid" id="A0A1Y1LVY5"/>
<reference evidence="3 5" key="2">
    <citation type="journal article" date="2018" name="Elife">
        <title>Firefly genomes illuminate parallel origins of bioluminescence in beetles.</title>
        <authorList>
            <person name="Fallon T.R."/>
            <person name="Lower S.E."/>
            <person name="Chang C.H."/>
            <person name="Bessho-Uehara M."/>
            <person name="Martin G.J."/>
            <person name="Bewick A.J."/>
            <person name="Behringer M."/>
            <person name="Debat H.J."/>
            <person name="Wong I."/>
            <person name="Day J.C."/>
            <person name="Suvorov A."/>
            <person name="Silva C.J."/>
            <person name="Stanger-Hall K.F."/>
            <person name="Hall D.W."/>
            <person name="Schmitz R.J."/>
            <person name="Nelson D.R."/>
            <person name="Lewis S.M."/>
            <person name="Shigenobu S."/>
            <person name="Bybee S.M."/>
            <person name="Larracuente A.M."/>
            <person name="Oba Y."/>
            <person name="Weng J.K."/>
        </authorList>
    </citation>
    <scope>NUCLEOTIDE SEQUENCE [LARGE SCALE GENOMIC DNA]</scope>
    <source>
        <strain evidence="3">1611_PpyrPB1</strain>
        <tissue evidence="3">Whole body</tissue>
    </source>
</reference>
<evidence type="ECO:0000313" key="5">
    <source>
        <dbReference type="Proteomes" id="UP000327044"/>
    </source>
</evidence>
<dbReference type="OrthoDB" id="6736994at2759"/>
<dbReference type="EMBL" id="VVIM01002007">
    <property type="protein sequence ID" value="KAB0790046.1"/>
    <property type="molecule type" value="Genomic_DNA"/>
</dbReference>
<evidence type="ECO:0000313" key="3">
    <source>
        <dbReference type="EMBL" id="KAB0790046.1"/>
    </source>
</evidence>